<keyword evidence="2" id="KW-1185">Reference proteome</keyword>
<evidence type="ECO:0000313" key="2">
    <source>
        <dbReference type="Proteomes" id="UP000092445"/>
    </source>
</evidence>
<name>A0A1B0A050_GLOPL</name>
<dbReference type="AlphaFoldDB" id="A0A1B0A050"/>
<organism evidence="1 2">
    <name type="scientific">Glossina pallidipes</name>
    <name type="common">Tsetse fly</name>
    <dbReference type="NCBI Taxonomy" id="7398"/>
    <lineage>
        <taxon>Eukaryota</taxon>
        <taxon>Metazoa</taxon>
        <taxon>Ecdysozoa</taxon>
        <taxon>Arthropoda</taxon>
        <taxon>Hexapoda</taxon>
        <taxon>Insecta</taxon>
        <taxon>Pterygota</taxon>
        <taxon>Neoptera</taxon>
        <taxon>Endopterygota</taxon>
        <taxon>Diptera</taxon>
        <taxon>Brachycera</taxon>
        <taxon>Muscomorpha</taxon>
        <taxon>Hippoboscoidea</taxon>
        <taxon>Glossinidae</taxon>
        <taxon>Glossina</taxon>
    </lineage>
</organism>
<dbReference type="EnsemblMetazoa" id="GPAI030375-RA">
    <property type="protein sequence ID" value="GPAI030375-PA"/>
    <property type="gene ID" value="GPAI030375"/>
</dbReference>
<protein>
    <submittedName>
        <fullName evidence="1">Uncharacterized protein</fullName>
    </submittedName>
</protein>
<accession>A0A1B0A050</accession>
<sequence length="120" mass="14341">MCLEIQYDKHLLYEAKGFPLYRALSRFSSFLWYHVLLLNLTKIPKNVYVIHIVYVILLLHYTAENNDDSRCNGKRNEMHKRRQAVFKRKSFSEKAFDGFHRIVFEMNIIRTGANNITNEN</sequence>
<reference evidence="1" key="2">
    <citation type="submission" date="2020-05" db="UniProtKB">
        <authorList>
            <consortium name="EnsemblMetazoa"/>
        </authorList>
    </citation>
    <scope>IDENTIFICATION</scope>
    <source>
        <strain evidence="1">IAEA</strain>
    </source>
</reference>
<dbReference type="VEuPathDB" id="VectorBase:GPAI030375"/>
<evidence type="ECO:0000313" key="1">
    <source>
        <dbReference type="EnsemblMetazoa" id="GPAI030375-PA"/>
    </source>
</evidence>
<reference evidence="2" key="1">
    <citation type="submission" date="2014-03" db="EMBL/GenBank/DDBJ databases">
        <authorList>
            <person name="Aksoy S."/>
            <person name="Warren W."/>
            <person name="Wilson R.K."/>
        </authorList>
    </citation>
    <scope>NUCLEOTIDE SEQUENCE [LARGE SCALE GENOMIC DNA]</scope>
    <source>
        <strain evidence="2">IAEA</strain>
    </source>
</reference>
<proteinExistence type="predicted"/>
<dbReference type="Proteomes" id="UP000092445">
    <property type="component" value="Unassembled WGS sequence"/>
</dbReference>